<name>A0ABU3ESR3_9ENTE</name>
<evidence type="ECO:0000256" key="1">
    <source>
        <dbReference type="SAM" id="Phobius"/>
    </source>
</evidence>
<dbReference type="RefSeq" id="WP_311924963.1">
    <property type="nucleotide sequence ID" value="NZ_JARPYR010000039.1"/>
</dbReference>
<evidence type="ECO:0000313" key="2">
    <source>
        <dbReference type="EMBL" id="MDT2597913.1"/>
    </source>
</evidence>
<keyword evidence="1" id="KW-1133">Transmembrane helix</keyword>
<dbReference type="Proteomes" id="UP001256547">
    <property type="component" value="Unassembled WGS sequence"/>
</dbReference>
<reference evidence="2 3" key="1">
    <citation type="submission" date="2023-03" db="EMBL/GenBank/DDBJ databases">
        <authorList>
            <person name="Shen W."/>
            <person name="Cai J."/>
        </authorList>
    </citation>
    <scope>NUCLEOTIDE SEQUENCE [LARGE SCALE GENOMIC DNA]</scope>
    <source>
        <strain evidence="2 3">P72-2</strain>
    </source>
</reference>
<keyword evidence="1" id="KW-0812">Transmembrane</keyword>
<sequence>MKQINLATTIMCMLAVPVISSYNIIFAYGYIAIFLLAIGWEKKKLTTPGSK</sequence>
<feature type="transmembrane region" description="Helical" evidence="1">
    <location>
        <begin position="12"/>
        <end position="40"/>
    </location>
</feature>
<organism evidence="2 3">
    <name type="scientific">Enterococcus dongliensis</name>
    <dbReference type="NCBI Taxonomy" id="2559925"/>
    <lineage>
        <taxon>Bacteria</taxon>
        <taxon>Bacillati</taxon>
        <taxon>Bacillota</taxon>
        <taxon>Bacilli</taxon>
        <taxon>Lactobacillales</taxon>
        <taxon>Enterococcaceae</taxon>
        <taxon>Enterococcus</taxon>
    </lineage>
</organism>
<protein>
    <submittedName>
        <fullName evidence="2">Uncharacterized protein</fullName>
    </submittedName>
</protein>
<gene>
    <name evidence="2" type="ORF">P7D39_12980</name>
</gene>
<keyword evidence="1" id="KW-0472">Membrane</keyword>
<evidence type="ECO:0000313" key="3">
    <source>
        <dbReference type="Proteomes" id="UP001256547"/>
    </source>
</evidence>
<dbReference type="EMBL" id="JARPYR010000039">
    <property type="protein sequence ID" value="MDT2597913.1"/>
    <property type="molecule type" value="Genomic_DNA"/>
</dbReference>
<comment type="caution">
    <text evidence="2">The sequence shown here is derived from an EMBL/GenBank/DDBJ whole genome shotgun (WGS) entry which is preliminary data.</text>
</comment>
<proteinExistence type="predicted"/>
<keyword evidence="3" id="KW-1185">Reference proteome</keyword>
<accession>A0ABU3ESR3</accession>